<protein>
    <submittedName>
        <fullName evidence="2">Uncharacterized protein</fullName>
    </submittedName>
</protein>
<dbReference type="OrthoDB" id="10338526at2759"/>
<keyword evidence="3" id="KW-1185">Reference proteome</keyword>
<evidence type="ECO:0000256" key="1">
    <source>
        <dbReference type="SAM" id="MobiDB-lite"/>
    </source>
</evidence>
<dbReference type="EMBL" id="JRKL02001822">
    <property type="protein sequence ID" value="KAF3961856.1"/>
    <property type="molecule type" value="Genomic_DNA"/>
</dbReference>
<name>A0A8J4VVG8_9ROSI</name>
<gene>
    <name evidence="2" type="ORF">CMV_013568</name>
</gene>
<organism evidence="2 3">
    <name type="scientific">Castanea mollissima</name>
    <name type="common">Chinese chestnut</name>
    <dbReference type="NCBI Taxonomy" id="60419"/>
    <lineage>
        <taxon>Eukaryota</taxon>
        <taxon>Viridiplantae</taxon>
        <taxon>Streptophyta</taxon>
        <taxon>Embryophyta</taxon>
        <taxon>Tracheophyta</taxon>
        <taxon>Spermatophyta</taxon>
        <taxon>Magnoliopsida</taxon>
        <taxon>eudicotyledons</taxon>
        <taxon>Gunneridae</taxon>
        <taxon>Pentapetalae</taxon>
        <taxon>rosids</taxon>
        <taxon>fabids</taxon>
        <taxon>Fagales</taxon>
        <taxon>Fagaceae</taxon>
        <taxon>Castanea</taxon>
    </lineage>
</organism>
<evidence type="ECO:0000313" key="3">
    <source>
        <dbReference type="Proteomes" id="UP000737018"/>
    </source>
</evidence>
<reference evidence="2" key="1">
    <citation type="submission" date="2020-03" db="EMBL/GenBank/DDBJ databases">
        <title>Castanea mollissima Vanexum genome sequencing.</title>
        <authorList>
            <person name="Staton M."/>
        </authorList>
    </citation>
    <scope>NUCLEOTIDE SEQUENCE</scope>
    <source>
        <tissue evidence="2">Leaf</tissue>
    </source>
</reference>
<proteinExistence type="predicted"/>
<feature type="region of interest" description="Disordered" evidence="1">
    <location>
        <begin position="170"/>
        <end position="189"/>
    </location>
</feature>
<sequence length="468" mass="50446">MVLSGLVDRVWIGSLHAWPGKEVAAGGGRFVKPTSNPRNHVWKEVNGHVKLGSDLDLEKQFPKLAGTLTQKEGFGGFDFIPKTNTPTHLSGQPMRVSSFKWTKAHFSINISVDPVGKGQRVVKWANFVQPKSVKEVLAPNDTGPVKQAHGGPIQQAQEGLLAKTNLKQTGDSNHLKSQGLSRSCERGEGSGSPVCAKKSTLCAGELGGDLSTSDGDFEMAVQEICVPMGYSGSSTEVGVSSTVSVADDSATDVPISGAVEVLCVLNSDGHPSFTGTVDSATAGCSKTPVKIAEVSCHQPLLEQNRFSPISELVSDSIEEEMLLLNWVNPTGSDKDEEDRLMMEYVPLAQWDPNGGLVLMTEDDDPVDISVEDDLEPSAWVSKKVKGFGKWVGFPIDSCERQCVEFFQRLEKVWEKHAAVGSLRRIASSSTKGMRELRNLISTVNYDGQTGKRTREIVKFSGLGSDGCP</sequence>
<dbReference type="AlphaFoldDB" id="A0A8J4VVG8"/>
<comment type="caution">
    <text evidence="2">The sequence shown here is derived from an EMBL/GenBank/DDBJ whole genome shotgun (WGS) entry which is preliminary data.</text>
</comment>
<dbReference type="Proteomes" id="UP000737018">
    <property type="component" value="Unassembled WGS sequence"/>
</dbReference>
<accession>A0A8J4VVG8</accession>
<evidence type="ECO:0000313" key="2">
    <source>
        <dbReference type="EMBL" id="KAF3961856.1"/>
    </source>
</evidence>